<feature type="chain" id="PRO_5016951371" evidence="1">
    <location>
        <begin position="23"/>
        <end position="115"/>
    </location>
</feature>
<dbReference type="Proteomes" id="UP000253370">
    <property type="component" value="Unassembled WGS sequence"/>
</dbReference>
<proteinExistence type="predicted"/>
<organism evidence="2 3">
    <name type="scientific">Rhodosalinus halophilus</name>
    <dbReference type="NCBI Taxonomy" id="2259333"/>
    <lineage>
        <taxon>Bacteria</taxon>
        <taxon>Pseudomonadati</taxon>
        <taxon>Pseudomonadota</taxon>
        <taxon>Alphaproteobacteria</taxon>
        <taxon>Rhodobacterales</taxon>
        <taxon>Paracoccaceae</taxon>
        <taxon>Rhodosalinus</taxon>
    </lineage>
</organism>
<dbReference type="EMBL" id="QNTQ01000011">
    <property type="protein sequence ID" value="RBI84258.1"/>
    <property type="molecule type" value="Genomic_DNA"/>
</dbReference>
<name>A0A365U7G6_9RHOB</name>
<comment type="caution">
    <text evidence="2">The sequence shown here is derived from an EMBL/GenBank/DDBJ whole genome shotgun (WGS) entry which is preliminary data.</text>
</comment>
<dbReference type="RefSeq" id="WP_113289812.1">
    <property type="nucleotide sequence ID" value="NZ_QNTQ01000011.1"/>
</dbReference>
<keyword evidence="1" id="KW-0732">Signal</keyword>
<feature type="signal peptide" evidence="1">
    <location>
        <begin position="1"/>
        <end position="22"/>
    </location>
</feature>
<evidence type="ECO:0000313" key="3">
    <source>
        <dbReference type="Proteomes" id="UP000253370"/>
    </source>
</evidence>
<dbReference type="AlphaFoldDB" id="A0A365U7G6"/>
<sequence length="115" mass="11547">MPHRSPFLALFLALTLVVTAQAAAVARGQPAAAGAIVICAGGGLVTVRVDSQGDPVGPPHVCPDAVAGLAAPAPPEMVAKAHPALFAAARAFAALPAPLGHRQRPSCARDPPRRL</sequence>
<protein>
    <submittedName>
        <fullName evidence="2">Uncharacterized protein</fullName>
    </submittedName>
</protein>
<dbReference type="OrthoDB" id="7863585at2"/>
<keyword evidence="3" id="KW-1185">Reference proteome</keyword>
<gene>
    <name evidence="2" type="ORF">DRV85_12500</name>
</gene>
<evidence type="ECO:0000313" key="2">
    <source>
        <dbReference type="EMBL" id="RBI84258.1"/>
    </source>
</evidence>
<evidence type="ECO:0000256" key="1">
    <source>
        <dbReference type="SAM" id="SignalP"/>
    </source>
</evidence>
<reference evidence="2 3" key="1">
    <citation type="submission" date="2018-07" db="EMBL/GenBank/DDBJ databases">
        <title>Rhodosalinus sp. strain E84T genomic sequence and assembly.</title>
        <authorList>
            <person name="Liu Z.-W."/>
            <person name="Lu D.-C."/>
        </authorList>
    </citation>
    <scope>NUCLEOTIDE SEQUENCE [LARGE SCALE GENOMIC DNA]</scope>
    <source>
        <strain evidence="2 3">E84</strain>
    </source>
</reference>
<accession>A0A365U7G6</accession>